<accession>F4MPK4</accession>
<reference evidence="3" key="1">
    <citation type="journal article" date="2011" name="BMC Genomics">
        <title>Mycoplasma mycoides, from "mycoides Small Colony" to "capri". A microevolutionary perspective.</title>
        <authorList>
            <person name="Thiaucourt F."/>
            <person name="Manso-Silvan L."/>
            <person name="Salah W."/>
            <person name="Barbe V."/>
            <person name="Berger A."/>
            <person name="Jacob D."/>
            <person name="Breton M."/>
            <person name="Dupuy V."/>
            <person name="Lomenech A.M."/>
            <person name="Blanchard A."/>
            <person name="Sirand-Pugnet P."/>
        </authorList>
    </citation>
    <scope>NUCLEOTIDE SEQUENCE [LARGE SCALE GENOMIC DNA]</scope>
    <source>
        <strain evidence="3">95010</strain>
    </source>
</reference>
<keyword evidence="1" id="KW-0812">Transmembrane</keyword>
<evidence type="ECO:0000313" key="2">
    <source>
        <dbReference type="EMBL" id="CBW54036.1"/>
    </source>
</evidence>
<reference evidence="3" key="2">
    <citation type="journal article" date="2011" name="BMC Genomics">
        <title>Mycoplasma mycoides, from mycoides Small Colony to capri. A microevolutionary perspective.</title>
        <authorList>
            <person name="Thiaucourt F."/>
            <person name="Manso-Silvan L."/>
            <person name="Salah W."/>
            <person name="Barbe V."/>
            <person name="Berger A."/>
            <person name="Jacob D."/>
            <person name="Breton M."/>
            <person name="Dupuy V."/>
            <person name="Lomenech A.M."/>
            <person name="Blanchard A."/>
            <person name="Sirand-Pugnet P."/>
        </authorList>
    </citation>
    <scope>NUCLEOTIDE SEQUENCE [LARGE SCALE GENOMIC DNA]</scope>
    <source>
        <strain evidence="3">95010</strain>
    </source>
</reference>
<dbReference type="AlphaFoldDB" id="F4MPK4"/>
<dbReference type="EMBL" id="FQ377874">
    <property type="protein sequence ID" value="CBW54036.1"/>
    <property type="molecule type" value="Genomic_DNA"/>
</dbReference>
<evidence type="ECO:0000256" key="1">
    <source>
        <dbReference type="SAM" id="Phobius"/>
    </source>
</evidence>
<protein>
    <submittedName>
        <fullName evidence="2">Uncharacterized protein</fullName>
    </submittedName>
</protein>
<keyword evidence="1" id="KW-0472">Membrane</keyword>
<dbReference type="Proteomes" id="UP000010103">
    <property type="component" value="Chromosome"/>
</dbReference>
<keyword evidence="1" id="KW-1133">Transmembrane helix</keyword>
<sequence>MSNLFLMFKQGLKWILKFKLQLIIIIFLTFIASSILTISFTTNKRLKTAYDQIVNNSKSQKFDSTYQIVVGNKAKPENGDPLFIPIFDFVNKEYTGFNDEGFNNFNLYFNKFYGTVKNRCVISHQSYRWWLF</sequence>
<gene>
    <name evidence="2" type="ORF">MLC_3080</name>
</gene>
<dbReference type="KEGG" id="mml:MLC_3080"/>
<dbReference type="HOGENOM" id="CLU_2180909_0_0_14"/>
<evidence type="ECO:0000313" key="3">
    <source>
        <dbReference type="Proteomes" id="UP000010103"/>
    </source>
</evidence>
<proteinExistence type="predicted"/>
<name>F4MPK4_MYCML</name>
<organism evidence="2 3">
    <name type="scientific">Mycoplasma mycoides subsp. capri LC str. 95010</name>
    <dbReference type="NCBI Taxonomy" id="862259"/>
    <lineage>
        <taxon>Bacteria</taxon>
        <taxon>Bacillati</taxon>
        <taxon>Mycoplasmatota</taxon>
        <taxon>Mollicutes</taxon>
        <taxon>Mycoplasmataceae</taxon>
        <taxon>Mycoplasma</taxon>
    </lineage>
</organism>
<feature type="transmembrane region" description="Helical" evidence="1">
    <location>
        <begin position="20"/>
        <end position="40"/>
    </location>
</feature>